<dbReference type="EMBL" id="WQMT02000002">
    <property type="protein sequence ID" value="KAG9226013.1"/>
    <property type="molecule type" value="Genomic_DNA"/>
</dbReference>
<reference evidence="1 2" key="1">
    <citation type="journal article" date="2021" name="Appl. Environ. Microbiol.">
        <title>Genetic linkage and physical mapping for an oyster mushroom Pleurotus cornucopiae and QTL analysis for the trait cap color.</title>
        <authorList>
            <person name="Zhang Y."/>
            <person name="Gao W."/>
            <person name="Sonnenberg A."/>
            <person name="Chen Q."/>
            <person name="Zhang J."/>
            <person name="Huang C."/>
        </authorList>
    </citation>
    <scope>NUCLEOTIDE SEQUENCE [LARGE SCALE GENOMIC DNA]</scope>
    <source>
        <strain evidence="1">CCMSSC00406</strain>
    </source>
</reference>
<accession>A0ACB7J604</accession>
<organism evidence="1 2">
    <name type="scientific">Pleurotus cornucopiae</name>
    <name type="common">Cornucopia mushroom</name>
    <dbReference type="NCBI Taxonomy" id="5321"/>
    <lineage>
        <taxon>Eukaryota</taxon>
        <taxon>Fungi</taxon>
        <taxon>Dikarya</taxon>
        <taxon>Basidiomycota</taxon>
        <taxon>Agaricomycotina</taxon>
        <taxon>Agaricomycetes</taxon>
        <taxon>Agaricomycetidae</taxon>
        <taxon>Agaricales</taxon>
        <taxon>Pleurotineae</taxon>
        <taxon>Pleurotaceae</taxon>
        <taxon>Pleurotus</taxon>
    </lineage>
</organism>
<dbReference type="Proteomes" id="UP000824881">
    <property type="component" value="Unassembled WGS sequence"/>
</dbReference>
<gene>
    <name evidence="1" type="ORF">CCMSSC00406_0009110</name>
</gene>
<evidence type="ECO:0000313" key="1">
    <source>
        <dbReference type="EMBL" id="KAG9226013.1"/>
    </source>
</evidence>
<comment type="caution">
    <text evidence="1">The sequence shown here is derived from an EMBL/GenBank/DDBJ whole genome shotgun (WGS) entry which is preliminary data.</text>
</comment>
<name>A0ACB7J604_PLECO</name>
<evidence type="ECO:0000313" key="2">
    <source>
        <dbReference type="Proteomes" id="UP000824881"/>
    </source>
</evidence>
<proteinExistence type="predicted"/>
<sequence length="711" mass="78261">MFFSKPVNPNTTPWPEHMPYDAQAVEVPGTKRPGQTAHYRNGVFGLINENSPGAILTLPEVFAYGISMGKDRPYLGHRPLVSSNPLKFADHYVWQTYAEVDIRRRRLGSALRYLFDTGVLGGGDLDTVGIWSINRPEWQIVDLSLHAYRLVGVSLYDTLGRDAVEYITNHAQCAVVFTTFSHVSDLLKMASQLPNVKLIVSLDNLTPEARQVVSSWGDAVGIQVKDLSDMEKLGEAHLTDILKPDPNSVASICYTSGTTSNPKGALLSHRNLAMSVFSNLFGLTIQQDGCTLSYLPLAHIYERLVELSTTAVGGKVGYFTGDPLRLLEDAQVLKPNFFPAVPRVLNRVSQAAAVAGKAPGLKGALFRKAVQVKLDRLVKTGISTHPFWDRLVFSKVTAVLGGNLELITTGSAPTSVEEMNFLRILLCCELNEGYGMTENTATCSKTWPNDPRSSGTVGAPHPLNEIKLVDVSEMGYTSSDHPNPRGEICTRGLNSFSGYYKDEKNTKETLDSEGWLHTGDVGEIDQAGRLKIIDRVKNIMKLSQGEYVALEKIENLYGNSPLVQQIYVHGDSLQSYLLAVLVPDPIVFAELVSGVLGKKVTAEDADVLQRACEDERVVKKVFEALAVEAKKSGLKGCALLNTETSSSSLTFFGRFHRFEAVKRIHICMDLFSIEEGTLTPTFKLRRRDAYAKFKTRLDALYALGEPPSSRL</sequence>
<protein>
    <submittedName>
        <fullName evidence="1">Uncharacterized protein</fullName>
    </submittedName>
</protein>
<keyword evidence="2" id="KW-1185">Reference proteome</keyword>